<name>A0A930B6E9_9FIRM</name>
<evidence type="ECO:0000313" key="9">
    <source>
        <dbReference type="Proteomes" id="UP000757890"/>
    </source>
</evidence>
<evidence type="ECO:0000256" key="3">
    <source>
        <dbReference type="ARBA" id="ARBA00022692"/>
    </source>
</evidence>
<dbReference type="SUPFAM" id="SSF103481">
    <property type="entry name" value="Multidrug resistance efflux transporter EmrE"/>
    <property type="match status" value="2"/>
</dbReference>
<comment type="subcellular location">
    <subcellularLocation>
        <location evidence="1">Membrane</location>
        <topology evidence="1">Multi-pass membrane protein</topology>
    </subcellularLocation>
</comment>
<reference evidence="8" key="1">
    <citation type="submission" date="2020-04" db="EMBL/GenBank/DDBJ databases">
        <title>Deep metagenomics examines the oral microbiome during advanced dental caries in children, revealing novel taxa and co-occurrences with host molecules.</title>
        <authorList>
            <person name="Baker J.L."/>
            <person name="Morton J.T."/>
            <person name="Dinis M."/>
            <person name="Alvarez R."/>
            <person name="Tran N.C."/>
            <person name="Knight R."/>
            <person name="Edlund A."/>
        </authorList>
    </citation>
    <scope>NUCLEOTIDE SEQUENCE</scope>
    <source>
        <strain evidence="8">JCVI_32_bin.14</strain>
    </source>
</reference>
<evidence type="ECO:0000256" key="1">
    <source>
        <dbReference type="ARBA" id="ARBA00004141"/>
    </source>
</evidence>
<dbReference type="GO" id="GO:0016020">
    <property type="term" value="C:membrane"/>
    <property type="evidence" value="ECO:0007669"/>
    <property type="project" value="UniProtKB-SubCell"/>
</dbReference>
<feature type="transmembrane region" description="Helical" evidence="6">
    <location>
        <begin position="281"/>
        <end position="299"/>
    </location>
</feature>
<feature type="transmembrane region" description="Helical" evidence="6">
    <location>
        <begin position="167"/>
        <end position="183"/>
    </location>
</feature>
<keyword evidence="5 6" id="KW-0472">Membrane</keyword>
<feature type="domain" description="EamA" evidence="7">
    <location>
        <begin position="167"/>
        <end position="296"/>
    </location>
</feature>
<dbReference type="Pfam" id="PF00892">
    <property type="entry name" value="EamA"/>
    <property type="match status" value="2"/>
</dbReference>
<evidence type="ECO:0000259" key="7">
    <source>
        <dbReference type="Pfam" id="PF00892"/>
    </source>
</evidence>
<dbReference type="AlphaFoldDB" id="A0A930B6E9"/>
<dbReference type="InterPro" id="IPR037185">
    <property type="entry name" value="EmrE-like"/>
</dbReference>
<feature type="transmembrane region" description="Helical" evidence="6">
    <location>
        <begin position="231"/>
        <end position="251"/>
    </location>
</feature>
<feature type="domain" description="EamA" evidence="7">
    <location>
        <begin position="12"/>
        <end position="152"/>
    </location>
</feature>
<feature type="transmembrane region" description="Helical" evidence="6">
    <location>
        <begin position="46"/>
        <end position="63"/>
    </location>
</feature>
<dbReference type="InterPro" id="IPR050638">
    <property type="entry name" value="AA-Vitamin_Transporters"/>
</dbReference>
<gene>
    <name evidence="8" type="ORF">HXL70_02460</name>
</gene>
<evidence type="ECO:0000256" key="4">
    <source>
        <dbReference type="ARBA" id="ARBA00022989"/>
    </source>
</evidence>
<comment type="caution">
    <text evidence="8">The sequence shown here is derived from an EMBL/GenBank/DDBJ whole genome shotgun (WGS) entry which is preliminary data.</text>
</comment>
<feature type="transmembrane region" description="Helical" evidence="6">
    <location>
        <begin position="195"/>
        <end position="211"/>
    </location>
</feature>
<dbReference type="InterPro" id="IPR000620">
    <property type="entry name" value="EamA_dom"/>
</dbReference>
<dbReference type="Proteomes" id="UP000757890">
    <property type="component" value="Unassembled WGS sequence"/>
</dbReference>
<feature type="transmembrane region" description="Helical" evidence="6">
    <location>
        <begin position="139"/>
        <end position="155"/>
    </location>
</feature>
<dbReference type="PANTHER" id="PTHR32322">
    <property type="entry name" value="INNER MEMBRANE TRANSPORTER"/>
    <property type="match status" value="1"/>
</dbReference>
<proteinExistence type="inferred from homology"/>
<feature type="transmembrane region" description="Helical" evidence="6">
    <location>
        <begin position="84"/>
        <end position="101"/>
    </location>
</feature>
<dbReference type="EMBL" id="JABZMK010000005">
    <property type="protein sequence ID" value="MBF1128891.1"/>
    <property type="molecule type" value="Genomic_DNA"/>
</dbReference>
<feature type="transmembrane region" description="Helical" evidence="6">
    <location>
        <begin position="107"/>
        <end position="127"/>
    </location>
</feature>
<evidence type="ECO:0000313" key="8">
    <source>
        <dbReference type="EMBL" id="MBF1128891.1"/>
    </source>
</evidence>
<comment type="similarity">
    <text evidence="2">Belongs to the EamA transporter family.</text>
</comment>
<accession>A0A930B6E9</accession>
<organism evidence="8 9">
    <name type="scientific">Dialister invisus</name>
    <dbReference type="NCBI Taxonomy" id="218538"/>
    <lineage>
        <taxon>Bacteria</taxon>
        <taxon>Bacillati</taxon>
        <taxon>Bacillota</taxon>
        <taxon>Negativicutes</taxon>
        <taxon>Veillonellales</taxon>
        <taxon>Veillonellaceae</taxon>
        <taxon>Dialister</taxon>
    </lineage>
</organism>
<sequence>MFDTQGDAMKFFAVFLVVIAGTMWAGSGLAAQHFLAHNDHTAMDLTVFRMISTALIIFVIAFMRGTLGRSMRILKEYPTLWIKLIFYGLGLMLMQHTYFAGIGAGNAAVATVIQYICPALVICWVALQRKKVPGMGDMFAVVLAVGGVFLLATGGDPRTLSVPAECIYYSVLSAVFYAFCSIYPKQLMMTLDNSFLLMFGMLFGGIMGYMADPVTDLGTFFHDDVLFDIFMIIICGTVIAFICYNAGLAWLTEEQTSVTATVEPAVSVIASYFLFGTTFGLFEGTGIIMVLLAILMPVMRKWHGN</sequence>
<evidence type="ECO:0000256" key="6">
    <source>
        <dbReference type="SAM" id="Phobius"/>
    </source>
</evidence>
<keyword evidence="4 6" id="KW-1133">Transmembrane helix</keyword>
<protein>
    <submittedName>
        <fullName evidence="8">EamA family transporter</fullName>
    </submittedName>
</protein>
<evidence type="ECO:0000256" key="2">
    <source>
        <dbReference type="ARBA" id="ARBA00007362"/>
    </source>
</evidence>
<dbReference type="PANTHER" id="PTHR32322:SF2">
    <property type="entry name" value="EAMA DOMAIN-CONTAINING PROTEIN"/>
    <property type="match status" value="1"/>
</dbReference>
<evidence type="ECO:0000256" key="5">
    <source>
        <dbReference type="ARBA" id="ARBA00023136"/>
    </source>
</evidence>
<keyword evidence="3 6" id="KW-0812">Transmembrane</keyword>